<dbReference type="EMBL" id="JAABOQ010000002">
    <property type="protein sequence ID" value="NER16287.1"/>
    <property type="molecule type" value="Genomic_DNA"/>
</dbReference>
<dbReference type="GO" id="GO:0005978">
    <property type="term" value="P:glycogen biosynthetic process"/>
    <property type="evidence" value="ECO:0007669"/>
    <property type="project" value="UniProtKB-UniRule"/>
</dbReference>
<dbReference type="GO" id="GO:0009011">
    <property type="term" value="F:alpha-1,4-glucan glucosyltransferase (ADP-glucose donor) activity"/>
    <property type="evidence" value="ECO:0007669"/>
    <property type="project" value="UniProtKB-UniRule"/>
</dbReference>
<keyword evidence="6 8" id="KW-0808">Transferase</keyword>
<comment type="caution">
    <text evidence="11">The sequence shown here is derived from an EMBL/GenBank/DDBJ whole genome shotgun (WGS) entry which is preliminary data.</text>
</comment>
<keyword evidence="12" id="KW-1185">Reference proteome</keyword>
<dbReference type="RefSeq" id="WP_164029563.1">
    <property type="nucleotide sequence ID" value="NZ_JAABOQ010000002.1"/>
</dbReference>
<keyword evidence="5 8" id="KW-0328">Glycosyltransferase</keyword>
<comment type="catalytic activity">
    <reaction evidence="1 8">
        <text>[(1-&gt;4)-alpha-D-glucosyl](n) + ADP-alpha-D-glucose = [(1-&gt;4)-alpha-D-glucosyl](n+1) + ADP + H(+)</text>
        <dbReference type="Rhea" id="RHEA:18189"/>
        <dbReference type="Rhea" id="RHEA-COMP:9584"/>
        <dbReference type="Rhea" id="RHEA-COMP:9587"/>
        <dbReference type="ChEBI" id="CHEBI:15378"/>
        <dbReference type="ChEBI" id="CHEBI:15444"/>
        <dbReference type="ChEBI" id="CHEBI:57498"/>
        <dbReference type="ChEBI" id="CHEBI:456216"/>
        <dbReference type="EC" id="2.4.1.21"/>
    </reaction>
</comment>
<comment type="function">
    <text evidence="2 8">Synthesizes alpha-1,4-glucan chains using ADP-glucose.</text>
</comment>
<evidence type="ECO:0000256" key="3">
    <source>
        <dbReference type="ARBA" id="ARBA00004964"/>
    </source>
</evidence>
<dbReference type="Proteomes" id="UP000474296">
    <property type="component" value="Unassembled WGS sequence"/>
</dbReference>
<dbReference type="InterPro" id="IPR013534">
    <property type="entry name" value="Starch_synth_cat_dom"/>
</dbReference>
<evidence type="ECO:0000256" key="5">
    <source>
        <dbReference type="ARBA" id="ARBA00022676"/>
    </source>
</evidence>
<name>A0A6M0CLJ2_9FLAO</name>
<dbReference type="HAMAP" id="MF_00484">
    <property type="entry name" value="Glycogen_synth"/>
    <property type="match status" value="1"/>
</dbReference>
<organism evidence="11 12">
    <name type="scientific">Spongiivirga citrea</name>
    <dbReference type="NCBI Taxonomy" id="1481457"/>
    <lineage>
        <taxon>Bacteria</taxon>
        <taxon>Pseudomonadati</taxon>
        <taxon>Bacteroidota</taxon>
        <taxon>Flavobacteriia</taxon>
        <taxon>Flavobacteriales</taxon>
        <taxon>Flavobacteriaceae</taxon>
        <taxon>Spongiivirga</taxon>
    </lineage>
</organism>
<keyword evidence="7 8" id="KW-0320">Glycogen biosynthesis</keyword>
<accession>A0A6M0CLJ2</accession>
<evidence type="ECO:0000256" key="4">
    <source>
        <dbReference type="ARBA" id="ARBA00010281"/>
    </source>
</evidence>
<evidence type="ECO:0000313" key="11">
    <source>
        <dbReference type="EMBL" id="NER16287.1"/>
    </source>
</evidence>
<dbReference type="PANTHER" id="PTHR45825">
    <property type="entry name" value="GRANULE-BOUND STARCH SYNTHASE 1, CHLOROPLASTIC/AMYLOPLASTIC"/>
    <property type="match status" value="1"/>
</dbReference>
<dbReference type="EC" id="2.4.1.21" evidence="8"/>
<reference evidence="11 12" key="1">
    <citation type="submission" date="2020-01" db="EMBL/GenBank/DDBJ databases">
        <title>Spongiivirga citrea KCTC 32990T.</title>
        <authorList>
            <person name="Wang G."/>
        </authorList>
    </citation>
    <scope>NUCLEOTIDE SEQUENCE [LARGE SCALE GENOMIC DNA]</scope>
    <source>
        <strain evidence="11 12">KCTC 32990</strain>
    </source>
</reference>
<dbReference type="UniPathway" id="UPA00164"/>
<evidence type="ECO:0000256" key="6">
    <source>
        <dbReference type="ARBA" id="ARBA00022679"/>
    </source>
</evidence>
<evidence type="ECO:0000313" key="12">
    <source>
        <dbReference type="Proteomes" id="UP000474296"/>
    </source>
</evidence>
<evidence type="ECO:0000259" key="9">
    <source>
        <dbReference type="Pfam" id="PF00534"/>
    </source>
</evidence>
<dbReference type="Pfam" id="PF08323">
    <property type="entry name" value="Glyco_transf_5"/>
    <property type="match status" value="1"/>
</dbReference>
<dbReference type="CDD" id="cd03791">
    <property type="entry name" value="GT5_Glycogen_synthase_DULL1-like"/>
    <property type="match status" value="1"/>
</dbReference>
<comment type="similarity">
    <text evidence="4 8">Belongs to the glycosyltransferase 1 family. Bacterial/plant glycogen synthase subfamily.</text>
</comment>
<sequence>MNILHFSAECYPLAKVGGLADVVGALPSYQNSLGISASVIMPYYNTKVVQDLKTKTIFEEVVAIGKNLVSFTIQSVPKKKFGFPIYLVKIDGLTDRENVYGYDDDHLRFIGYQIAALNWIIKEDIKTDLVHVHDHHTGLVPFMMGYCNDFKSLKNIPTVLTIHNAQYQGQFGYDQFDLIPNFNQENVGLLDWYSSINPLAAAVKCVWRVTTVSPSYMEEMTIHANGLEGLLAHEKAKCIGILNGIDWKTWNPETDSLIPKNYDAAKVQTGKKASKKALCGEFKLDIKKPLFVFIGRLVWEKGADLLPDIFRQVLLADKNEGNFLVLGSGNTEIESQLEALSKEFAGTFNNHTGYNEALSHRMYAGADFLLMPSRVEPCGLNQMYSMRYGTIPIVNNIGGLKDTIIDIDEKDGFGIKHEEVSVVAVGNAIFKAQALFNEQDKFKKTRKKIMKIDHSWNHSVKQYIALYKSLIQLKNGQ</sequence>
<evidence type="ECO:0000256" key="8">
    <source>
        <dbReference type="HAMAP-Rule" id="MF_00484"/>
    </source>
</evidence>
<dbReference type="AlphaFoldDB" id="A0A6M0CLJ2"/>
<dbReference type="PANTHER" id="PTHR45825:SF11">
    <property type="entry name" value="ALPHA AMYLASE DOMAIN-CONTAINING PROTEIN"/>
    <property type="match status" value="1"/>
</dbReference>
<dbReference type="InterPro" id="IPR011835">
    <property type="entry name" value="GS/SS"/>
</dbReference>
<comment type="pathway">
    <text evidence="3 8">Glycan biosynthesis; glycogen biosynthesis.</text>
</comment>
<dbReference type="NCBIfam" id="TIGR02095">
    <property type="entry name" value="glgA"/>
    <property type="match status" value="1"/>
</dbReference>
<protein>
    <recommendedName>
        <fullName evidence="8">Glycogen synthase</fullName>
        <ecNumber evidence="8">2.4.1.21</ecNumber>
    </recommendedName>
    <alternativeName>
        <fullName evidence="8">Starch [bacterial glycogen] synthase</fullName>
    </alternativeName>
</protein>
<evidence type="ECO:0000256" key="1">
    <source>
        <dbReference type="ARBA" id="ARBA00001478"/>
    </source>
</evidence>
<evidence type="ECO:0000259" key="10">
    <source>
        <dbReference type="Pfam" id="PF08323"/>
    </source>
</evidence>
<proteinExistence type="inferred from homology"/>
<evidence type="ECO:0000256" key="2">
    <source>
        <dbReference type="ARBA" id="ARBA00002764"/>
    </source>
</evidence>
<feature type="domain" description="Starch synthase catalytic" evidence="10">
    <location>
        <begin position="2"/>
        <end position="232"/>
    </location>
</feature>
<gene>
    <name evidence="8" type="primary">glgA</name>
    <name evidence="11" type="ORF">GWK10_03650</name>
</gene>
<dbReference type="Pfam" id="PF00534">
    <property type="entry name" value="Glycos_transf_1"/>
    <property type="match status" value="1"/>
</dbReference>
<feature type="binding site" evidence="8">
    <location>
        <position position="15"/>
    </location>
    <ligand>
        <name>ADP-alpha-D-glucose</name>
        <dbReference type="ChEBI" id="CHEBI:57498"/>
    </ligand>
</feature>
<evidence type="ECO:0000256" key="7">
    <source>
        <dbReference type="ARBA" id="ARBA00023056"/>
    </source>
</evidence>
<dbReference type="Gene3D" id="3.40.50.2000">
    <property type="entry name" value="Glycogen Phosphorylase B"/>
    <property type="match status" value="2"/>
</dbReference>
<feature type="domain" description="Glycosyl transferase family 1" evidence="9">
    <location>
        <begin position="285"/>
        <end position="418"/>
    </location>
</feature>
<dbReference type="InterPro" id="IPR001296">
    <property type="entry name" value="Glyco_trans_1"/>
</dbReference>
<dbReference type="GO" id="GO:0004373">
    <property type="term" value="F:alpha-1,4-glucan glucosyltransferase (UDP-glucose donor) activity"/>
    <property type="evidence" value="ECO:0007669"/>
    <property type="project" value="InterPro"/>
</dbReference>
<dbReference type="SUPFAM" id="SSF53756">
    <property type="entry name" value="UDP-Glycosyltransferase/glycogen phosphorylase"/>
    <property type="match status" value="1"/>
</dbReference>